<dbReference type="GO" id="GO:0009253">
    <property type="term" value="P:peptidoglycan catabolic process"/>
    <property type="evidence" value="ECO:0007669"/>
    <property type="project" value="TreeGrafter"/>
</dbReference>
<sequence>MVHQTMSRSTPRASRASSRISNMTTRLPRRSVDRAILGILATATALLLAACAVPTLPPDASAPAAVPGVGEPAIGRPGAFAPVPAAPVAGRGRWVPADWSELPGFADDDLFEAWNAWTKSCEKPGPAYAALCGDVRRLSIGTPEEQRAWMMAKLQPYRVESAEGNPEGLLTAYYEPVVPASRLQAPGFNVPLYAPPAGLGQRKPWYTRQQIDTLPEARAALQGRALAWLADPVEAMVLHIQGSGRLRISEPDGSVRLVRLAYAGTNDQPYRSIGSWLLQNGQVRDATWPGIRAWLAQNPQRTNELMWTNPRYVFFREEPLDALDASFGPRGAQGVALTPGRSIAVDRTSIPYGTPVWLASPGPTAALQRLVMAQDTGSAIVGAVRADYFVGWGADAGEAAGRLKQSLRLWALWPRGLSGGPSP</sequence>
<proteinExistence type="predicted"/>
<dbReference type="Pfam" id="PF06725">
    <property type="entry name" value="3D"/>
    <property type="match status" value="1"/>
</dbReference>
<dbReference type="KEGG" id="xyk:GT347_12390"/>
<gene>
    <name evidence="8" type="ORF">GT347_12390</name>
</gene>
<dbReference type="PANTHER" id="PTHR30124">
    <property type="entry name" value="MEMBRANE-BOUND LYTIC MUREIN TRANSGLYCOSYLASE A"/>
    <property type="match status" value="1"/>
</dbReference>
<dbReference type="EC" id="4.2.2.n1" evidence="2"/>
<keyword evidence="4" id="KW-0961">Cell wall biogenesis/degradation</keyword>
<dbReference type="InterPro" id="IPR005300">
    <property type="entry name" value="MltA_B"/>
</dbReference>
<evidence type="ECO:0000256" key="1">
    <source>
        <dbReference type="ARBA" id="ARBA00001420"/>
    </source>
</evidence>
<dbReference type="CDD" id="cd14668">
    <property type="entry name" value="mlta_B"/>
    <property type="match status" value="1"/>
</dbReference>
<evidence type="ECO:0000256" key="3">
    <source>
        <dbReference type="ARBA" id="ARBA00023239"/>
    </source>
</evidence>
<comment type="catalytic activity">
    <reaction evidence="1">
        <text>Exolytic cleavage of the (1-&gt;4)-beta-glycosidic linkage between N-acetylmuramic acid (MurNAc) and N-acetylglucosamine (GlcNAc) residues in peptidoglycan, from either the reducing or the non-reducing ends of the peptidoglycan chains, with concomitant formation of a 1,6-anhydrobond in the MurNAc residue.</text>
        <dbReference type="EC" id="4.2.2.n1"/>
    </reaction>
</comment>
<feature type="region of interest" description="Disordered" evidence="6">
    <location>
        <begin position="1"/>
        <end position="24"/>
    </location>
</feature>
<feature type="compositionally biased region" description="Low complexity" evidence="6">
    <location>
        <begin position="7"/>
        <end position="21"/>
    </location>
</feature>
<evidence type="ECO:0000313" key="9">
    <source>
        <dbReference type="Proteomes" id="UP000464787"/>
    </source>
</evidence>
<evidence type="ECO:0000313" key="8">
    <source>
        <dbReference type="EMBL" id="QHI98719.1"/>
    </source>
</evidence>
<accession>A0A857J6K8</accession>
<dbReference type="GO" id="GO:0004553">
    <property type="term" value="F:hydrolase activity, hydrolyzing O-glycosyl compounds"/>
    <property type="evidence" value="ECO:0007669"/>
    <property type="project" value="InterPro"/>
</dbReference>
<dbReference type="GO" id="GO:0009254">
    <property type="term" value="P:peptidoglycan turnover"/>
    <property type="evidence" value="ECO:0007669"/>
    <property type="project" value="InterPro"/>
</dbReference>
<name>A0A857J6K8_9BURK</name>
<dbReference type="SUPFAM" id="SSF50685">
    <property type="entry name" value="Barwin-like endoglucanases"/>
    <property type="match status" value="1"/>
</dbReference>
<dbReference type="PANTHER" id="PTHR30124:SF0">
    <property type="entry name" value="MEMBRANE-BOUND LYTIC MUREIN TRANSGLYCOSYLASE A"/>
    <property type="match status" value="1"/>
</dbReference>
<reference evidence="8 9" key="1">
    <citation type="submission" date="2020-01" db="EMBL/GenBank/DDBJ databases">
        <title>Genome sequencing of strain KACC 21265.</title>
        <authorList>
            <person name="Heo J."/>
            <person name="Kim S.-J."/>
            <person name="Kim J.-S."/>
            <person name="Hong S.-B."/>
            <person name="Kwon S.-W."/>
        </authorList>
    </citation>
    <scope>NUCLEOTIDE SEQUENCE [LARGE SCALE GENOMIC DNA]</scope>
    <source>
        <strain evidence="8 9">KACC 21265</strain>
    </source>
</reference>
<dbReference type="InterPro" id="IPR026044">
    <property type="entry name" value="MltA"/>
</dbReference>
<feature type="domain" description="Lytic transglycosylase MltA" evidence="7">
    <location>
        <begin position="177"/>
        <end position="316"/>
    </location>
</feature>
<dbReference type="GO" id="GO:0019867">
    <property type="term" value="C:outer membrane"/>
    <property type="evidence" value="ECO:0007669"/>
    <property type="project" value="InterPro"/>
</dbReference>
<dbReference type="Proteomes" id="UP000464787">
    <property type="component" value="Chromosome"/>
</dbReference>
<evidence type="ECO:0000256" key="2">
    <source>
        <dbReference type="ARBA" id="ARBA00012587"/>
    </source>
</evidence>
<dbReference type="Gene3D" id="2.40.240.50">
    <property type="entry name" value="Barwin-like endoglucanases"/>
    <property type="match status" value="1"/>
</dbReference>
<dbReference type="SMART" id="SM00925">
    <property type="entry name" value="MltA"/>
    <property type="match status" value="1"/>
</dbReference>
<dbReference type="PIRSF" id="PIRSF019422">
    <property type="entry name" value="MltA"/>
    <property type="match status" value="1"/>
</dbReference>
<evidence type="ECO:0000256" key="4">
    <source>
        <dbReference type="ARBA" id="ARBA00023316"/>
    </source>
</evidence>
<keyword evidence="9" id="KW-1185">Reference proteome</keyword>
<dbReference type="InterPro" id="IPR010611">
    <property type="entry name" value="3D_dom"/>
</dbReference>
<dbReference type="GO" id="GO:0071555">
    <property type="term" value="P:cell wall organization"/>
    <property type="evidence" value="ECO:0007669"/>
    <property type="project" value="UniProtKB-KW"/>
</dbReference>
<dbReference type="Gene3D" id="2.40.40.10">
    <property type="entry name" value="RlpA-like domain"/>
    <property type="match status" value="2"/>
</dbReference>
<organism evidence="8 9">
    <name type="scientific">Xylophilus rhododendri</name>
    <dbReference type="NCBI Taxonomy" id="2697032"/>
    <lineage>
        <taxon>Bacteria</taxon>
        <taxon>Pseudomonadati</taxon>
        <taxon>Pseudomonadota</taxon>
        <taxon>Betaproteobacteria</taxon>
        <taxon>Burkholderiales</taxon>
        <taxon>Xylophilus</taxon>
    </lineage>
</organism>
<dbReference type="Pfam" id="PF03562">
    <property type="entry name" value="MltA"/>
    <property type="match status" value="1"/>
</dbReference>
<evidence type="ECO:0000256" key="5">
    <source>
        <dbReference type="ARBA" id="ARBA00030918"/>
    </source>
</evidence>
<dbReference type="CDD" id="cd14485">
    <property type="entry name" value="mltA_like_LT_A"/>
    <property type="match status" value="1"/>
</dbReference>
<dbReference type="InterPro" id="IPR036908">
    <property type="entry name" value="RlpA-like_sf"/>
</dbReference>
<evidence type="ECO:0000259" key="7">
    <source>
        <dbReference type="SMART" id="SM00925"/>
    </source>
</evidence>
<keyword evidence="3" id="KW-0456">Lyase</keyword>
<evidence type="ECO:0000256" key="6">
    <source>
        <dbReference type="SAM" id="MobiDB-lite"/>
    </source>
</evidence>
<dbReference type="GO" id="GO:0008933">
    <property type="term" value="F:peptidoglycan lytic transglycosylase activity"/>
    <property type="evidence" value="ECO:0007669"/>
    <property type="project" value="TreeGrafter"/>
</dbReference>
<protein>
    <recommendedName>
        <fullName evidence="2">peptidoglycan lytic exotransglycosylase</fullName>
        <ecNumber evidence="2">4.2.2.n1</ecNumber>
    </recommendedName>
    <alternativeName>
        <fullName evidence="5">Murein hydrolase A</fullName>
    </alternativeName>
</protein>
<dbReference type="EMBL" id="CP047650">
    <property type="protein sequence ID" value="QHI98719.1"/>
    <property type="molecule type" value="Genomic_DNA"/>
</dbReference>
<dbReference type="AlphaFoldDB" id="A0A857J6K8"/>